<evidence type="ECO:0000259" key="4">
    <source>
        <dbReference type="Pfam" id="PF13407"/>
    </source>
</evidence>
<evidence type="ECO:0000313" key="6">
    <source>
        <dbReference type="Proteomes" id="UP000230821"/>
    </source>
</evidence>
<reference evidence="5 6" key="1">
    <citation type="submission" date="2017-10" db="EMBL/GenBank/DDBJ databases">
        <title>Novel microbial diversity and functional potential in the marine mammal oral microbiome.</title>
        <authorList>
            <person name="Dudek N.K."/>
            <person name="Sun C.L."/>
            <person name="Burstein D."/>
            <person name="Kantor R.S."/>
            <person name="Aliaga Goltsman D.S."/>
            <person name="Bik E.M."/>
            <person name="Thomas B.C."/>
            <person name="Banfield J.F."/>
            <person name="Relman D.A."/>
        </authorList>
    </citation>
    <scope>NUCLEOTIDE SEQUENCE [LARGE SCALE GENOMIC DNA]</scope>
    <source>
        <strain evidence="5">DOLJORAL78_47_16</strain>
    </source>
</reference>
<gene>
    <name evidence="5" type="ORF">CSA56_13565</name>
</gene>
<dbReference type="GO" id="GO:0030246">
    <property type="term" value="F:carbohydrate binding"/>
    <property type="evidence" value="ECO:0007669"/>
    <property type="project" value="UniProtKB-ARBA"/>
</dbReference>
<keyword evidence="3" id="KW-0732">Signal</keyword>
<evidence type="ECO:0000313" key="5">
    <source>
        <dbReference type="EMBL" id="PIE32955.1"/>
    </source>
</evidence>
<evidence type="ECO:0000256" key="2">
    <source>
        <dbReference type="ARBA" id="ARBA00007639"/>
    </source>
</evidence>
<dbReference type="AlphaFoldDB" id="A0A2G6KBE6"/>
<dbReference type="CDD" id="cd06312">
    <property type="entry name" value="PBP1_ABC_sugar_binding-like"/>
    <property type="match status" value="1"/>
</dbReference>
<dbReference type="InterPro" id="IPR025997">
    <property type="entry name" value="SBP_2_dom"/>
</dbReference>
<dbReference type="PANTHER" id="PTHR46847:SF1">
    <property type="entry name" value="D-ALLOSE-BINDING PERIPLASMIC PROTEIN-RELATED"/>
    <property type="match status" value="1"/>
</dbReference>
<comment type="caution">
    <text evidence="5">The sequence shown here is derived from an EMBL/GenBank/DDBJ whole genome shotgun (WGS) entry which is preliminary data.</text>
</comment>
<proteinExistence type="inferred from homology"/>
<dbReference type="InterPro" id="IPR028082">
    <property type="entry name" value="Peripla_BP_I"/>
</dbReference>
<dbReference type="SUPFAM" id="SSF53822">
    <property type="entry name" value="Periplasmic binding protein-like I"/>
    <property type="match status" value="1"/>
</dbReference>
<comment type="subcellular location">
    <subcellularLocation>
        <location evidence="1">Cell envelope</location>
    </subcellularLocation>
</comment>
<dbReference type="PANTHER" id="PTHR46847">
    <property type="entry name" value="D-ALLOSE-BINDING PERIPLASMIC PROTEIN-RELATED"/>
    <property type="match status" value="1"/>
</dbReference>
<name>A0A2G6KBE6_9BACT</name>
<evidence type="ECO:0000256" key="1">
    <source>
        <dbReference type="ARBA" id="ARBA00004196"/>
    </source>
</evidence>
<evidence type="ECO:0000256" key="3">
    <source>
        <dbReference type="ARBA" id="ARBA00022729"/>
    </source>
</evidence>
<dbReference type="EMBL" id="PDSK01000105">
    <property type="protein sequence ID" value="PIE32955.1"/>
    <property type="molecule type" value="Genomic_DNA"/>
</dbReference>
<dbReference type="GO" id="GO:0030313">
    <property type="term" value="C:cell envelope"/>
    <property type="evidence" value="ECO:0007669"/>
    <property type="project" value="UniProtKB-SubCell"/>
</dbReference>
<feature type="domain" description="Periplasmic binding protein" evidence="4">
    <location>
        <begin position="38"/>
        <end position="296"/>
    </location>
</feature>
<accession>A0A2G6KBE6</accession>
<dbReference type="Proteomes" id="UP000230821">
    <property type="component" value="Unassembled WGS sequence"/>
</dbReference>
<sequence length="325" mass="35218">MKTLHIFVCALLIAGMLVGSALVFTPKKALAQEETYKIAVVVHGSKTDPFWKPVKRGVKDASELYDDLEVTYTDTDVFSIDTFLGNLDTAIASRPDALVCTLTVPEAMDETLRKVIDAEIPVVAINAPDLRSPESERIPVLTYVGEDSYFVGVLAAKETLTRFTPRRAVFCNHQEGAANIKARGQGWADTMTEQGIAAESVVVSADAQQAAEDVATYLKEYPDTDALFMSNIRTTEAVIKRLVADGVDVGNNLKIAQMDISPSILESIQDGMIMFTLDQQPYLQGYLGVVFAYLNLKYGFTPPPAPVSTGPAVVTAADINPAKGY</sequence>
<dbReference type="Pfam" id="PF13407">
    <property type="entry name" value="Peripla_BP_4"/>
    <property type="match status" value="1"/>
</dbReference>
<organism evidence="5 6">
    <name type="scientific">candidate division KSB3 bacterium</name>
    <dbReference type="NCBI Taxonomy" id="2044937"/>
    <lineage>
        <taxon>Bacteria</taxon>
        <taxon>candidate division KSB3</taxon>
    </lineage>
</organism>
<protein>
    <submittedName>
        <fullName evidence="5">Sugar ABC transporter substrate-binding protein</fullName>
    </submittedName>
</protein>
<dbReference type="Gene3D" id="3.40.50.2300">
    <property type="match status" value="2"/>
</dbReference>
<comment type="similarity">
    <text evidence="2">Belongs to the bacterial solute-binding protein 2 family.</text>
</comment>